<evidence type="ECO:0000256" key="1">
    <source>
        <dbReference type="ARBA" id="ARBA00004167"/>
    </source>
</evidence>
<feature type="transmembrane region" description="Helical" evidence="6">
    <location>
        <begin position="12"/>
        <end position="33"/>
    </location>
</feature>
<dbReference type="InterPro" id="IPR045584">
    <property type="entry name" value="Pilin-like"/>
</dbReference>
<evidence type="ECO:0000256" key="5">
    <source>
        <dbReference type="ARBA" id="ARBA00023136"/>
    </source>
</evidence>
<comment type="subcellular location">
    <subcellularLocation>
        <location evidence="1">Membrane</location>
        <topology evidence="1">Single-pass membrane protein</topology>
    </subcellularLocation>
</comment>
<dbReference type="Pfam" id="PF09603">
    <property type="entry name" value="Fib_succ_major"/>
    <property type="match status" value="1"/>
</dbReference>
<organism evidence="8 9">
    <name type="scientific">Candidatus Falkowbacteria bacterium CG1_02_41_21</name>
    <dbReference type="NCBI Taxonomy" id="1805147"/>
    <lineage>
        <taxon>Bacteria</taxon>
        <taxon>Candidatus Falkowiibacteriota</taxon>
    </lineage>
</organism>
<gene>
    <name evidence="8" type="ORF">AUJ35_02970</name>
</gene>
<dbReference type="Proteomes" id="UP000182860">
    <property type="component" value="Unassembled WGS sequence"/>
</dbReference>
<name>A0A1J4T926_9BACT</name>
<evidence type="ECO:0000256" key="6">
    <source>
        <dbReference type="SAM" id="Phobius"/>
    </source>
</evidence>
<dbReference type="InterPro" id="IPR011871">
    <property type="entry name" value="Fib_succ_major"/>
</dbReference>
<protein>
    <recommendedName>
        <fullName evidence="7">Fibrobacter succinogenes major paralogous domain-containing protein</fullName>
    </recommendedName>
</protein>
<proteinExistence type="predicted"/>
<dbReference type="PANTHER" id="PTHR30093:SF44">
    <property type="entry name" value="TYPE II SECRETION SYSTEM CORE PROTEIN G"/>
    <property type="match status" value="1"/>
</dbReference>
<evidence type="ECO:0000259" key="7">
    <source>
        <dbReference type="Pfam" id="PF09603"/>
    </source>
</evidence>
<comment type="caution">
    <text evidence="8">The sequence shown here is derived from an EMBL/GenBank/DDBJ whole genome shotgun (WGS) entry which is preliminary data.</text>
</comment>
<evidence type="ECO:0000256" key="2">
    <source>
        <dbReference type="ARBA" id="ARBA00022481"/>
    </source>
</evidence>
<dbReference type="GO" id="GO:0016020">
    <property type="term" value="C:membrane"/>
    <property type="evidence" value="ECO:0007669"/>
    <property type="project" value="UniProtKB-SubCell"/>
</dbReference>
<evidence type="ECO:0000313" key="9">
    <source>
        <dbReference type="Proteomes" id="UP000182860"/>
    </source>
</evidence>
<sequence length="385" mass="41482">MKSSARLKFFTLIELLIVISIIGIIISISFVSFSNVRQKGRDTKRIADIKLIQKSLEDYYRDEGSYPATLTPGQSLIGSSSNTIYMQIIPQNPSPKNDGVCPDREYTYEIAATSTSYKMDFCLSESTAQLTAGEKCATPQGVLNRDCFLCGDTISYSGEPYPTVLIGGQCWLAKNLNVGTKINSGSSEPACHDVSSGSGHWSCQVDPATVEKYCYNDDASSECATYGGLYEWAEAMGFPYQCNNADFSSGSSNCGTANTYTVANEHQGICPSGWHIANYADTAILDNYLGGLEVAGGKIKEAGTTHWSSPNTGADNSSNFTGLPGGYRNCNGAYFSLQYNGIFLISTKPANTINSGIVDLAFNATTAAEYDIYRVAGHSIRCVKN</sequence>
<dbReference type="PANTHER" id="PTHR30093">
    <property type="entry name" value="GENERAL SECRETION PATHWAY PROTEIN G"/>
    <property type="match status" value="1"/>
</dbReference>
<keyword evidence="2" id="KW-0488">Methylation</keyword>
<keyword evidence="5 6" id="KW-0472">Membrane</keyword>
<dbReference type="GO" id="GO:0015628">
    <property type="term" value="P:protein secretion by the type II secretion system"/>
    <property type="evidence" value="ECO:0007669"/>
    <property type="project" value="InterPro"/>
</dbReference>
<reference evidence="8 9" key="1">
    <citation type="journal article" date="2016" name="Environ. Microbiol.">
        <title>Genomic resolution of a cold subsurface aquifer community provides metabolic insights for novel microbes adapted to high CO concentrations.</title>
        <authorList>
            <person name="Probst A.J."/>
            <person name="Castelle C.J."/>
            <person name="Singh A."/>
            <person name="Brown C.T."/>
            <person name="Anantharaman K."/>
            <person name="Sharon I."/>
            <person name="Hug L.A."/>
            <person name="Burstein D."/>
            <person name="Emerson J.B."/>
            <person name="Thomas B.C."/>
            <person name="Banfield J.F."/>
        </authorList>
    </citation>
    <scope>NUCLEOTIDE SEQUENCE [LARGE SCALE GENOMIC DNA]</scope>
    <source>
        <strain evidence="8">CG1_02_41_21</strain>
    </source>
</reference>
<keyword evidence="4 6" id="KW-1133">Transmembrane helix</keyword>
<evidence type="ECO:0000313" key="8">
    <source>
        <dbReference type="EMBL" id="OIO06998.1"/>
    </source>
</evidence>
<dbReference type="EMBL" id="MNUV01000054">
    <property type="protein sequence ID" value="OIO06998.1"/>
    <property type="molecule type" value="Genomic_DNA"/>
</dbReference>
<dbReference type="InterPro" id="IPR012902">
    <property type="entry name" value="N_methyl_site"/>
</dbReference>
<dbReference type="Gene3D" id="3.30.700.10">
    <property type="entry name" value="Glycoprotein, Type 4 Pilin"/>
    <property type="match status" value="1"/>
</dbReference>
<dbReference type="PRINTS" id="PR00813">
    <property type="entry name" value="BCTERIALGSPG"/>
</dbReference>
<accession>A0A1J4T926</accession>
<dbReference type="SUPFAM" id="SSF54523">
    <property type="entry name" value="Pili subunits"/>
    <property type="match status" value="1"/>
</dbReference>
<evidence type="ECO:0000256" key="3">
    <source>
        <dbReference type="ARBA" id="ARBA00022692"/>
    </source>
</evidence>
<dbReference type="NCBIfam" id="TIGR02532">
    <property type="entry name" value="IV_pilin_GFxxxE"/>
    <property type="match status" value="1"/>
</dbReference>
<dbReference type="NCBIfam" id="TIGR02145">
    <property type="entry name" value="Fib_succ_major"/>
    <property type="match status" value="1"/>
</dbReference>
<dbReference type="GO" id="GO:0015627">
    <property type="term" value="C:type II protein secretion system complex"/>
    <property type="evidence" value="ECO:0007669"/>
    <property type="project" value="InterPro"/>
</dbReference>
<dbReference type="InterPro" id="IPR000983">
    <property type="entry name" value="Bac_GSPG_pilin"/>
</dbReference>
<keyword evidence="3 6" id="KW-0812">Transmembrane</keyword>
<feature type="domain" description="Fibrobacter succinogenes major paralogous" evidence="7">
    <location>
        <begin position="164"/>
        <end position="384"/>
    </location>
</feature>
<evidence type="ECO:0000256" key="4">
    <source>
        <dbReference type="ARBA" id="ARBA00022989"/>
    </source>
</evidence>
<dbReference type="AlphaFoldDB" id="A0A1J4T926"/>